<protein>
    <submittedName>
        <fullName evidence="2 3">Uncharacterized protein</fullName>
    </submittedName>
</protein>
<dbReference type="EMBL" id="ABJB011042572">
    <property type="status" value="NOT_ANNOTATED_CDS"/>
    <property type="molecule type" value="Genomic_DNA"/>
</dbReference>
<dbReference type="InterPro" id="IPR028039">
    <property type="entry name" value="CCDC32"/>
</dbReference>
<evidence type="ECO:0000313" key="4">
    <source>
        <dbReference type="Proteomes" id="UP000001555"/>
    </source>
</evidence>
<dbReference type="EMBL" id="ABJB011001281">
    <property type="status" value="NOT_ANNOTATED_CDS"/>
    <property type="molecule type" value="Genomic_DNA"/>
</dbReference>
<dbReference type="Proteomes" id="UP000001555">
    <property type="component" value="Unassembled WGS sequence"/>
</dbReference>
<feature type="compositionally biased region" description="Basic and acidic residues" evidence="1">
    <location>
        <begin position="150"/>
        <end position="165"/>
    </location>
</feature>
<dbReference type="GO" id="GO:0044782">
    <property type="term" value="P:cilium organization"/>
    <property type="evidence" value="ECO:0000318"/>
    <property type="project" value="GO_Central"/>
</dbReference>
<dbReference type="EMBL" id="ABJB010303485">
    <property type="status" value="NOT_ANNOTATED_CDS"/>
    <property type="molecule type" value="Genomic_DNA"/>
</dbReference>
<feature type="region of interest" description="Disordered" evidence="1">
    <location>
        <begin position="130"/>
        <end position="172"/>
    </location>
</feature>
<keyword evidence="4" id="KW-1185">Reference proteome</keyword>
<reference evidence="3" key="2">
    <citation type="submission" date="2020-05" db="UniProtKB">
        <authorList>
            <consortium name="EnsemblMetazoa"/>
        </authorList>
    </citation>
    <scope>IDENTIFICATION</scope>
    <source>
        <strain evidence="3">wikel</strain>
    </source>
</reference>
<feature type="compositionally biased region" description="Polar residues" evidence="1">
    <location>
        <begin position="133"/>
        <end position="149"/>
    </location>
</feature>
<evidence type="ECO:0000313" key="3">
    <source>
        <dbReference type="EnsemblMetazoa" id="ISCW018922-PA"/>
    </source>
</evidence>
<evidence type="ECO:0000256" key="1">
    <source>
        <dbReference type="SAM" id="MobiDB-lite"/>
    </source>
</evidence>
<feature type="compositionally biased region" description="Basic and acidic residues" evidence="1">
    <location>
        <begin position="293"/>
        <end position="307"/>
    </location>
</feature>
<dbReference type="InParanoid" id="B7PKD3"/>
<organism>
    <name type="scientific">Ixodes scapularis</name>
    <name type="common">Black-legged tick</name>
    <name type="synonym">Deer tick</name>
    <dbReference type="NCBI Taxonomy" id="6945"/>
    <lineage>
        <taxon>Eukaryota</taxon>
        <taxon>Metazoa</taxon>
        <taxon>Ecdysozoa</taxon>
        <taxon>Arthropoda</taxon>
        <taxon>Chelicerata</taxon>
        <taxon>Arachnida</taxon>
        <taxon>Acari</taxon>
        <taxon>Parasitiformes</taxon>
        <taxon>Ixodida</taxon>
        <taxon>Ixodoidea</taxon>
        <taxon>Ixodidae</taxon>
        <taxon>Ixodinae</taxon>
        <taxon>Ixodes</taxon>
    </lineage>
</organism>
<dbReference type="OrthoDB" id="6499705at2759"/>
<name>B7PKD3_IXOSC</name>
<dbReference type="VEuPathDB" id="VectorBase:ISCI018922"/>
<reference evidence="2 4" key="1">
    <citation type="submission" date="2008-03" db="EMBL/GenBank/DDBJ databases">
        <title>Annotation of Ixodes scapularis.</title>
        <authorList>
            <consortium name="Ixodes scapularis Genome Project Consortium"/>
            <person name="Caler E."/>
            <person name="Hannick L.I."/>
            <person name="Bidwell S."/>
            <person name="Joardar V."/>
            <person name="Thiagarajan M."/>
            <person name="Amedeo P."/>
            <person name="Galinsky K.J."/>
            <person name="Schobel S."/>
            <person name="Inman J."/>
            <person name="Hostetler J."/>
            <person name="Miller J."/>
            <person name="Hammond M."/>
            <person name="Megy K."/>
            <person name="Lawson D."/>
            <person name="Kodira C."/>
            <person name="Sutton G."/>
            <person name="Meyer J."/>
            <person name="Hill C.A."/>
            <person name="Birren B."/>
            <person name="Nene V."/>
            <person name="Collins F."/>
            <person name="Alarcon-Chaidez F."/>
            <person name="Wikel S."/>
            <person name="Strausberg R."/>
        </authorList>
    </citation>
    <scope>NUCLEOTIDE SEQUENCE [LARGE SCALE GENOMIC DNA]</scope>
    <source>
        <strain evidence="4">Wikel</strain>
        <strain evidence="2">Wikel colony</strain>
    </source>
</reference>
<dbReference type="VEuPathDB" id="VectorBase:ISCW018922"/>
<evidence type="ECO:0000313" key="2">
    <source>
        <dbReference type="EMBL" id="EEC07055.1"/>
    </source>
</evidence>
<dbReference type="Pfam" id="PF14989">
    <property type="entry name" value="CCDC32"/>
    <property type="match status" value="1"/>
</dbReference>
<dbReference type="PANTHER" id="PTHR31800:SF1">
    <property type="entry name" value="COILED-COIL DOMAIN-CONTAINING PROTEIN 32"/>
    <property type="match status" value="1"/>
</dbReference>
<accession>B7PKD3</accession>
<dbReference type="EMBL" id="ABJB010701393">
    <property type="status" value="NOT_ANNOTATED_CDS"/>
    <property type="molecule type" value="Genomic_DNA"/>
</dbReference>
<dbReference type="PaxDb" id="6945-B7PKD3"/>
<sequence>MGFEDDFHLTLIPNFLHDSDAYVASLENKLERLHHISRNVSPKEMLTLMAKARAMRLKNAELNVGPNQSTEDSYEDSDYAGAFNFWTALVVPLSRRLFPRLPLSKEETQGLLKYDFLHMQCEDEAKAAAIAAPNTTESSNPRPTETPQDTSREPQRRKSEERPIIVDDALSIEEDDGGIQIPDWDHLNMDVSPEEFVSADDHLATCGLHTLQDDDEDDDTQGFGDDCGVHCAYESPEANELQIPKGWVEDEIQHKIQAETCTLPDTVVAPANRSALSLNTNGGTVPQEASTLTEKRESPSLWDEKKE</sequence>
<dbReference type="EMBL" id="DS732538">
    <property type="protein sequence ID" value="EEC07055.1"/>
    <property type="molecule type" value="Genomic_DNA"/>
</dbReference>
<feature type="region of interest" description="Disordered" evidence="1">
    <location>
        <begin position="274"/>
        <end position="307"/>
    </location>
</feature>
<dbReference type="HOGENOM" id="CLU_906988_0_0_1"/>
<dbReference type="VEuPathDB" id="VectorBase:ISCP_002990"/>
<dbReference type="AlphaFoldDB" id="B7PKD3"/>
<dbReference type="PANTHER" id="PTHR31800">
    <property type="entry name" value="COILED-COIL DOMAIN-CONTAINING PROTEIN 32"/>
    <property type="match status" value="1"/>
</dbReference>
<dbReference type="EnsemblMetazoa" id="ISCW018922-RA">
    <property type="protein sequence ID" value="ISCW018922-PA"/>
    <property type="gene ID" value="ISCW018922"/>
</dbReference>
<feature type="compositionally biased region" description="Polar residues" evidence="1">
    <location>
        <begin position="274"/>
        <end position="292"/>
    </location>
</feature>
<proteinExistence type="predicted"/>
<dbReference type="EMBL" id="ABJB011021362">
    <property type="status" value="NOT_ANNOTATED_CDS"/>
    <property type="molecule type" value="Genomic_DNA"/>
</dbReference>
<gene>
    <name evidence="2" type="ORF">IscW_ISCW018922</name>
</gene>